<feature type="non-terminal residue" evidence="1">
    <location>
        <position position="40"/>
    </location>
</feature>
<dbReference type="EMBL" id="CAJVPV010000088">
    <property type="protein sequence ID" value="CAG8442105.1"/>
    <property type="molecule type" value="Genomic_DNA"/>
</dbReference>
<reference evidence="1" key="1">
    <citation type="submission" date="2021-06" db="EMBL/GenBank/DDBJ databases">
        <authorList>
            <person name="Kallberg Y."/>
            <person name="Tangrot J."/>
            <person name="Rosling A."/>
        </authorList>
    </citation>
    <scope>NUCLEOTIDE SEQUENCE</scope>
    <source>
        <strain evidence="1">CL551</strain>
    </source>
</reference>
<name>A0A9N8YNS9_9GLOM</name>
<keyword evidence="2" id="KW-1185">Reference proteome</keyword>
<organism evidence="1 2">
    <name type="scientific">Acaulospora morrowiae</name>
    <dbReference type="NCBI Taxonomy" id="94023"/>
    <lineage>
        <taxon>Eukaryota</taxon>
        <taxon>Fungi</taxon>
        <taxon>Fungi incertae sedis</taxon>
        <taxon>Mucoromycota</taxon>
        <taxon>Glomeromycotina</taxon>
        <taxon>Glomeromycetes</taxon>
        <taxon>Diversisporales</taxon>
        <taxon>Acaulosporaceae</taxon>
        <taxon>Acaulospora</taxon>
    </lineage>
</organism>
<gene>
    <name evidence="1" type="ORF">AMORRO_LOCUS363</name>
</gene>
<sequence length="40" mass="4934">MSIETDELKKYRQFWWKTGNIHPKAKREKAIQENLRDDKT</sequence>
<accession>A0A9N8YNS9</accession>
<evidence type="ECO:0000313" key="2">
    <source>
        <dbReference type="Proteomes" id="UP000789342"/>
    </source>
</evidence>
<protein>
    <submittedName>
        <fullName evidence="1">12557_t:CDS:1</fullName>
    </submittedName>
</protein>
<dbReference type="Proteomes" id="UP000789342">
    <property type="component" value="Unassembled WGS sequence"/>
</dbReference>
<comment type="caution">
    <text evidence="1">The sequence shown here is derived from an EMBL/GenBank/DDBJ whole genome shotgun (WGS) entry which is preliminary data.</text>
</comment>
<proteinExistence type="predicted"/>
<evidence type="ECO:0000313" key="1">
    <source>
        <dbReference type="EMBL" id="CAG8442105.1"/>
    </source>
</evidence>
<dbReference type="AlphaFoldDB" id="A0A9N8YNS9"/>